<dbReference type="SUPFAM" id="SSF51338">
    <property type="entry name" value="Composite domain of metallo-dependent hydrolases"/>
    <property type="match status" value="1"/>
</dbReference>
<dbReference type="CDD" id="cd01299">
    <property type="entry name" value="Met_dep_hydrolase_A"/>
    <property type="match status" value="1"/>
</dbReference>
<dbReference type="PANTHER" id="PTHR43135">
    <property type="entry name" value="ALPHA-D-RIBOSE 1-METHYLPHOSPHONATE 5-TRIPHOSPHATE DIPHOSPHATASE"/>
    <property type="match status" value="1"/>
</dbReference>
<dbReference type="Proteomes" id="UP000192738">
    <property type="component" value="Unassembled WGS sequence"/>
</dbReference>
<dbReference type="EMBL" id="FWXI01000010">
    <property type="protein sequence ID" value="SMC82626.1"/>
    <property type="molecule type" value="Genomic_DNA"/>
</dbReference>
<gene>
    <name evidence="2" type="ORF">SAMN04488500_11072</name>
</gene>
<dbReference type="InterPro" id="IPR032466">
    <property type="entry name" value="Metal_Hydrolase"/>
</dbReference>
<dbReference type="InterPro" id="IPR051781">
    <property type="entry name" value="Metallo-dep_Hydrolase"/>
</dbReference>
<reference evidence="2 3" key="1">
    <citation type="submission" date="2017-04" db="EMBL/GenBank/DDBJ databases">
        <authorList>
            <person name="Afonso C.L."/>
            <person name="Miller P.J."/>
            <person name="Scott M.A."/>
            <person name="Spackman E."/>
            <person name="Goraichik I."/>
            <person name="Dimitrov K.M."/>
            <person name="Suarez D.L."/>
            <person name="Swayne D.E."/>
        </authorList>
    </citation>
    <scope>NUCLEOTIDE SEQUENCE [LARGE SCALE GENOMIC DNA]</scope>
    <source>
        <strain evidence="2 3">DSM 5090</strain>
    </source>
</reference>
<dbReference type="AlphaFoldDB" id="A0A1W2CC21"/>
<evidence type="ECO:0000313" key="2">
    <source>
        <dbReference type="EMBL" id="SMC82626.1"/>
    </source>
</evidence>
<feature type="domain" description="Amidohydrolase-related" evidence="1">
    <location>
        <begin position="54"/>
        <end position="393"/>
    </location>
</feature>
<dbReference type="InterPro" id="IPR011059">
    <property type="entry name" value="Metal-dep_hydrolase_composite"/>
</dbReference>
<dbReference type="SUPFAM" id="SSF51556">
    <property type="entry name" value="Metallo-dependent hydrolases"/>
    <property type="match status" value="1"/>
</dbReference>
<dbReference type="InterPro" id="IPR057744">
    <property type="entry name" value="OTAase-like"/>
</dbReference>
<dbReference type="Gene3D" id="3.20.20.140">
    <property type="entry name" value="Metal-dependent hydrolases"/>
    <property type="match status" value="1"/>
</dbReference>
<dbReference type="Pfam" id="PF01979">
    <property type="entry name" value="Amidohydro_1"/>
    <property type="match status" value="1"/>
</dbReference>
<dbReference type="Gene3D" id="2.30.40.10">
    <property type="entry name" value="Urease, subunit C, domain 1"/>
    <property type="match status" value="1"/>
</dbReference>
<dbReference type="InterPro" id="IPR006680">
    <property type="entry name" value="Amidohydro-rel"/>
</dbReference>
<name>A0A1W2CC21_9FIRM</name>
<dbReference type="GO" id="GO:0016810">
    <property type="term" value="F:hydrolase activity, acting on carbon-nitrogen (but not peptide) bonds"/>
    <property type="evidence" value="ECO:0007669"/>
    <property type="project" value="InterPro"/>
</dbReference>
<proteinExistence type="predicted"/>
<accession>A0A1W2CC21</accession>
<dbReference type="STRING" id="112901.SAMN04488500_11072"/>
<protein>
    <submittedName>
        <fullName evidence="2">Imidazolonepropionase</fullName>
    </submittedName>
</protein>
<dbReference type="PANTHER" id="PTHR43135:SF3">
    <property type="entry name" value="ALPHA-D-RIBOSE 1-METHYLPHOSPHONATE 5-TRIPHOSPHATE DIPHOSPHATASE"/>
    <property type="match status" value="1"/>
</dbReference>
<sequence>MMLIKAGLLIDGTGGPAQAACYLAVKDGFIVGRGQAGDFAADQVAAAVDYSAYTVMPGLIDPHVHLFLEGISDQKVRTLRWKEDKETTLIRAVKNLALTLKQGVTTVRDLGGPYGINSLVKKAINQGVVSGPRVLTSRQAISITGGHFHYAGGREADGPDEMIKAVREQAKGNADCIKFMMTGCVNFVRQDAGFVELSLAEAQAVVNEAQRLKKPVAVHANGIDGVRQALAVGVTTLEHGALIDEDTTDLITESGVYWIPTLVPFERMLDYGRTHQAKTLPEDNIESVYLRHQSMVLRAFQAGANIVAGTDAGALGVMHGDMWREICLLVECGLPPSAALQSATRLSAQAIGLGDEVGTVETNKRADLLVLKGNPLKDIACVRNIVKVLKDGKEYPND</sequence>
<dbReference type="OrthoDB" id="9797498at2"/>
<evidence type="ECO:0000313" key="3">
    <source>
        <dbReference type="Proteomes" id="UP000192738"/>
    </source>
</evidence>
<evidence type="ECO:0000259" key="1">
    <source>
        <dbReference type="Pfam" id="PF01979"/>
    </source>
</evidence>
<keyword evidence="3" id="KW-1185">Reference proteome</keyword>
<organism evidence="2 3">
    <name type="scientific">Sporomusa malonica</name>
    <dbReference type="NCBI Taxonomy" id="112901"/>
    <lineage>
        <taxon>Bacteria</taxon>
        <taxon>Bacillati</taxon>
        <taxon>Bacillota</taxon>
        <taxon>Negativicutes</taxon>
        <taxon>Selenomonadales</taxon>
        <taxon>Sporomusaceae</taxon>
        <taxon>Sporomusa</taxon>
    </lineage>
</organism>